<accession>A0A562M0D4</accession>
<feature type="transmembrane region" description="Helical" evidence="1">
    <location>
        <begin position="135"/>
        <end position="157"/>
    </location>
</feature>
<reference evidence="2 3" key="1">
    <citation type="journal article" date="2015" name="Stand. Genomic Sci.">
        <title>Genomic Encyclopedia of Bacterial and Archaeal Type Strains, Phase III: the genomes of soil and plant-associated and newly described type strains.</title>
        <authorList>
            <person name="Whitman W.B."/>
            <person name="Woyke T."/>
            <person name="Klenk H.P."/>
            <person name="Zhou Y."/>
            <person name="Lilburn T.G."/>
            <person name="Beck B.J."/>
            <person name="De Vos P."/>
            <person name="Vandamme P."/>
            <person name="Eisen J.A."/>
            <person name="Garrity G."/>
            <person name="Hugenholtz P."/>
            <person name="Kyrpides N.C."/>
        </authorList>
    </citation>
    <scope>NUCLEOTIDE SEQUENCE [LARGE SCALE GENOMIC DNA]</scope>
    <source>
        <strain evidence="2 3">CGMCC 1.10136</strain>
    </source>
</reference>
<dbReference type="EMBL" id="VLKP01000002">
    <property type="protein sequence ID" value="TWI13407.1"/>
    <property type="molecule type" value="Genomic_DNA"/>
</dbReference>
<evidence type="ECO:0000313" key="3">
    <source>
        <dbReference type="Proteomes" id="UP000316471"/>
    </source>
</evidence>
<keyword evidence="1" id="KW-0472">Membrane</keyword>
<feature type="transmembrane region" description="Helical" evidence="1">
    <location>
        <begin position="62"/>
        <end position="86"/>
    </location>
</feature>
<protein>
    <recommendedName>
        <fullName evidence="4">ABC-2 type transport system permease protein</fullName>
    </recommendedName>
</protein>
<gene>
    <name evidence="2" type="ORF">IP93_00569</name>
</gene>
<keyword evidence="3" id="KW-1185">Reference proteome</keyword>
<proteinExistence type="predicted"/>
<sequence>MNAPPVEGTSGRQGGGAWMRGLALLQASHGSHGRGLAMLLYALLAALGVLLSQIARRPERGLVALVAIVGMATAVVWALWFARLALLHIEAREAHVPALVRDLPHALGVALLASVLVPALGLAALGASPGFALQVLLVGALSGLSLALLPVGAYTALSFTPLVLVLLKKALTTQFGPGLWTSLDFHPGRADLPWLLLGLSLLAIWRWRVVVAAGKAAHASPWGRPLIAAQRGPMLWMTGVDADPNLWRAHLPEWLWPSGKATAGPAQPPHAMRIWLGNPFAPLHARQRWLQLVLIAGLFLVMALGAVPDDGSRLVQSGMVGGLIGGVGGGVIVMVSMYAWRLEQMRRASAGELAELALLPGWGDTAHARRALLLRAVAYAPLRAWGLIGGVLLGAAALVGLPSTGLLLLVSCLVVLALTTAMACLRPLAGQPLMHWWPLLLLGAALLLTTVCLVVYGPHPERSPGAVAFLLCALVALATLAALRGSWSRFSARTHPFLQD</sequence>
<comment type="caution">
    <text evidence="2">The sequence shown here is derived from an EMBL/GenBank/DDBJ whole genome shotgun (WGS) entry which is preliminary data.</text>
</comment>
<evidence type="ECO:0000256" key="1">
    <source>
        <dbReference type="SAM" id="Phobius"/>
    </source>
</evidence>
<keyword evidence="1" id="KW-1133">Transmembrane helix</keyword>
<feature type="transmembrane region" description="Helical" evidence="1">
    <location>
        <begin position="106"/>
        <end position="128"/>
    </location>
</feature>
<feature type="transmembrane region" description="Helical" evidence="1">
    <location>
        <begin position="405"/>
        <end position="425"/>
    </location>
</feature>
<feature type="transmembrane region" description="Helical" evidence="1">
    <location>
        <begin position="437"/>
        <end position="457"/>
    </location>
</feature>
<dbReference type="RefSeq" id="WP_144811738.1">
    <property type="nucleotide sequence ID" value="NZ_VLKP01000002.1"/>
</dbReference>
<feature type="transmembrane region" description="Helical" evidence="1">
    <location>
        <begin position="319"/>
        <end position="340"/>
    </location>
</feature>
<dbReference type="Proteomes" id="UP000316471">
    <property type="component" value="Unassembled WGS sequence"/>
</dbReference>
<feature type="transmembrane region" description="Helical" evidence="1">
    <location>
        <begin position="289"/>
        <end position="307"/>
    </location>
</feature>
<name>A0A562M0D4_9GAMM</name>
<organism evidence="2 3">
    <name type="scientific">Aerolutibacter ruishenii</name>
    <dbReference type="NCBI Taxonomy" id="686800"/>
    <lineage>
        <taxon>Bacteria</taxon>
        <taxon>Pseudomonadati</taxon>
        <taxon>Pseudomonadota</taxon>
        <taxon>Gammaproteobacteria</taxon>
        <taxon>Lysobacterales</taxon>
        <taxon>Lysobacteraceae</taxon>
        <taxon>Aerolutibacter</taxon>
    </lineage>
</organism>
<dbReference type="AlphaFoldDB" id="A0A562M0D4"/>
<feature type="transmembrane region" description="Helical" evidence="1">
    <location>
        <begin position="35"/>
        <end position="55"/>
    </location>
</feature>
<dbReference type="OrthoDB" id="6065092at2"/>
<keyword evidence="1" id="KW-0812">Transmembrane</keyword>
<evidence type="ECO:0000313" key="2">
    <source>
        <dbReference type="EMBL" id="TWI13407.1"/>
    </source>
</evidence>
<evidence type="ECO:0008006" key="4">
    <source>
        <dbReference type="Google" id="ProtNLM"/>
    </source>
</evidence>
<feature type="transmembrane region" description="Helical" evidence="1">
    <location>
        <begin position="192"/>
        <end position="211"/>
    </location>
</feature>
<feature type="transmembrane region" description="Helical" evidence="1">
    <location>
        <begin position="376"/>
        <end position="399"/>
    </location>
</feature>
<feature type="transmembrane region" description="Helical" evidence="1">
    <location>
        <begin position="463"/>
        <end position="483"/>
    </location>
</feature>